<accession>A0ACB9D510</accession>
<dbReference type="EMBL" id="CM042037">
    <property type="protein sequence ID" value="KAI3741483.1"/>
    <property type="molecule type" value="Genomic_DNA"/>
</dbReference>
<sequence length="183" mass="20893">MGSSIGRWSCQAEGAARSWNHHHLEILVIRACSHQFWLLRDPYVSSDIGRILNSVISTPIAPGFSASFSTAPQNQLNFSFHLILRASHSSEVVRMSRRCSCQTQNVFTKDGTMTPCTGHFMQLWVFLVLTEFNICTEQHFPMELIHLHWRIDTLSLNSEDALHNDGANSFVKLLNELYAKYHM</sequence>
<dbReference type="Proteomes" id="UP001056120">
    <property type="component" value="Linkage Group LG20"/>
</dbReference>
<keyword evidence="2" id="KW-1185">Reference proteome</keyword>
<reference evidence="1 2" key="2">
    <citation type="journal article" date="2022" name="Mol. Ecol. Resour.">
        <title>The genomes of chicory, endive, great burdock and yacon provide insights into Asteraceae paleo-polyploidization history and plant inulin production.</title>
        <authorList>
            <person name="Fan W."/>
            <person name="Wang S."/>
            <person name="Wang H."/>
            <person name="Wang A."/>
            <person name="Jiang F."/>
            <person name="Liu H."/>
            <person name="Zhao H."/>
            <person name="Xu D."/>
            <person name="Zhang Y."/>
        </authorList>
    </citation>
    <scope>NUCLEOTIDE SEQUENCE [LARGE SCALE GENOMIC DNA]</scope>
    <source>
        <strain evidence="2">cv. Yunnan</strain>
        <tissue evidence="1">Leaves</tissue>
    </source>
</reference>
<comment type="caution">
    <text evidence="1">The sequence shown here is derived from an EMBL/GenBank/DDBJ whole genome shotgun (WGS) entry which is preliminary data.</text>
</comment>
<gene>
    <name evidence="1" type="ORF">L1987_59157</name>
</gene>
<name>A0ACB9D510_9ASTR</name>
<evidence type="ECO:0000313" key="1">
    <source>
        <dbReference type="EMBL" id="KAI3741483.1"/>
    </source>
</evidence>
<organism evidence="1 2">
    <name type="scientific">Smallanthus sonchifolius</name>
    <dbReference type="NCBI Taxonomy" id="185202"/>
    <lineage>
        <taxon>Eukaryota</taxon>
        <taxon>Viridiplantae</taxon>
        <taxon>Streptophyta</taxon>
        <taxon>Embryophyta</taxon>
        <taxon>Tracheophyta</taxon>
        <taxon>Spermatophyta</taxon>
        <taxon>Magnoliopsida</taxon>
        <taxon>eudicotyledons</taxon>
        <taxon>Gunneridae</taxon>
        <taxon>Pentapetalae</taxon>
        <taxon>asterids</taxon>
        <taxon>campanulids</taxon>
        <taxon>Asterales</taxon>
        <taxon>Asteraceae</taxon>
        <taxon>Asteroideae</taxon>
        <taxon>Heliantheae alliance</taxon>
        <taxon>Millerieae</taxon>
        <taxon>Smallanthus</taxon>
    </lineage>
</organism>
<proteinExistence type="predicted"/>
<reference evidence="2" key="1">
    <citation type="journal article" date="2022" name="Mol. Ecol. Resour.">
        <title>The genomes of chicory, endive, great burdock and yacon provide insights into Asteraceae palaeo-polyploidization history and plant inulin production.</title>
        <authorList>
            <person name="Fan W."/>
            <person name="Wang S."/>
            <person name="Wang H."/>
            <person name="Wang A."/>
            <person name="Jiang F."/>
            <person name="Liu H."/>
            <person name="Zhao H."/>
            <person name="Xu D."/>
            <person name="Zhang Y."/>
        </authorList>
    </citation>
    <scope>NUCLEOTIDE SEQUENCE [LARGE SCALE GENOMIC DNA]</scope>
    <source>
        <strain evidence="2">cv. Yunnan</strain>
    </source>
</reference>
<evidence type="ECO:0000313" key="2">
    <source>
        <dbReference type="Proteomes" id="UP001056120"/>
    </source>
</evidence>
<protein>
    <submittedName>
        <fullName evidence="1">Uncharacterized protein</fullName>
    </submittedName>
</protein>